<sequence>MFSKRRHTAEYAALMNAEAENRRERVRRAVFAVPRRRTAPPIPRIEDSAETDDAENENNASRYHTTTGTQNIDPTDLPSNDTWMLENKSDDGIFDNRTQKYPSLDSSPHVRIDPDGCSQAQDKWGHRYHEHELKRGSSVLFQSDSDDDAAEDAQPEQGLDRKSIAQSSHDSADYIEAVQRNAEEQAHSSPLREMSNSENKFTQPAADGRIDRYGNPSLGEPASWRRNNDPEDLADILDQKLNTHLKGCMRWFRQHSIDVENVLEMTNEQWRESKVSYRDQALLYSAAIGVDFAWR</sequence>
<dbReference type="EMBL" id="KB446536">
    <property type="protein sequence ID" value="EME46952.1"/>
    <property type="molecule type" value="Genomic_DNA"/>
</dbReference>
<proteinExistence type="predicted"/>
<feature type="region of interest" description="Disordered" evidence="1">
    <location>
        <begin position="182"/>
        <end position="227"/>
    </location>
</feature>
<feature type="region of interest" description="Disordered" evidence="1">
    <location>
        <begin position="32"/>
        <end position="121"/>
    </location>
</feature>
<dbReference type="HOGENOM" id="CLU_943409_0_0_1"/>
<evidence type="ECO:0000256" key="1">
    <source>
        <dbReference type="SAM" id="MobiDB-lite"/>
    </source>
</evidence>
<feature type="region of interest" description="Disordered" evidence="1">
    <location>
        <begin position="143"/>
        <end position="169"/>
    </location>
</feature>
<keyword evidence="3" id="KW-1185">Reference proteome</keyword>
<gene>
    <name evidence="2" type="ORF">DOTSEDRAFT_20776</name>
</gene>
<dbReference type="Proteomes" id="UP000016933">
    <property type="component" value="Unassembled WGS sequence"/>
</dbReference>
<name>N1PU96_DOTSN</name>
<organism evidence="2 3">
    <name type="scientific">Dothistroma septosporum (strain NZE10 / CBS 128990)</name>
    <name type="common">Red band needle blight fungus</name>
    <name type="synonym">Mycosphaerella pini</name>
    <dbReference type="NCBI Taxonomy" id="675120"/>
    <lineage>
        <taxon>Eukaryota</taxon>
        <taxon>Fungi</taxon>
        <taxon>Dikarya</taxon>
        <taxon>Ascomycota</taxon>
        <taxon>Pezizomycotina</taxon>
        <taxon>Dothideomycetes</taxon>
        <taxon>Dothideomycetidae</taxon>
        <taxon>Mycosphaerellales</taxon>
        <taxon>Mycosphaerellaceae</taxon>
        <taxon>Dothistroma</taxon>
    </lineage>
</organism>
<feature type="compositionally biased region" description="Polar residues" evidence="1">
    <location>
        <begin position="57"/>
        <end position="82"/>
    </location>
</feature>
<protein>
    <submittedName>
        <fullName evidence="2">Uncharacterized protein</fullName>
    </submittedName>
</protein>
<evidence type="ECO:0000313" key="2">
    <source>
        <dbReference type="EMBL" id="EME46952.1"/>
    </source>
</evidence>
<dbReference type="AlphaFoldDB" id="N1PU96"/>
<reference evidence="2 3" key="2">
    <citation type="journal article" date="2012" name="PLoS Pathog.">
        <title>Diverse lifestyles and strategies of plant pathogenesis encoded in the genomes of eighteen Dothideomycetes fungi.</title>
        <authorList>
            <person name="Ohm R.A."/>
            <person name="Feau N."/>
            <person name="Henrissat B."/>
            <person name="Schoch C.L."/>
            <person name="Horwitz B.A."/>
            <person name="Barry K.W."/>
            <person name="Condon B.J."/>
            <person name="Copeland A.C."/>
            <person name="Dhillon B."/>
            <person name="Glaser F."/>
            <person name="Hesse C.N."/>
            <person name="Kosti I."/>
            <person name="LaButti K."/>
            <person name="Lindquist E.A."/>
            <person name="Lucas S."/>
            <person name="Salamov A.A."/>
            <person name="Bradshaw R.E."/>
            <person name="Ciuffetti L."/>
            <person name="Hamelin R.C."/>
            <person name="Kema G.H.J."/>
            <person name="Lawrence C."/>
            <person name="Scott J.A."/>
            <person name="Spatafora J.W."/>
            <person name="Turgeon B.G."/>
            <person name="de Wit P.J.G.M."/>
            <person name="Zhong S."/>
            <person name="Goodwin S.B."/>
            <person name="Grigoriev I.V."/>
        </authorList>
    </citation>
    <scope>NUCLEOTIDE SEQUENCE [LARGE SCALE GENOMIC DNA]</scope>
    <source>
        <strain evidence="3">NZE10 / CBS 128990</strain>
    </source>
</reference>
<feature type="compositionally biased region" description="Acidic residues" evidence="1">
    <location>
        <begin position="144"/>
        <end position="154"/>
    </location>
</feature>
<evidence type="ECO:0000313" key="3">
    <source>
        <dbReference type="Proteomes" id="UP000016933"/>
    </source>
</evidence>
<reference evidence="3" key="1">
    <citation type="journal article" date="2012" name="PLoS Genet.">
        <title>The genomes of the fungal plant pathogens Cladosporium fulvum and Dothistroma septosporum reveal adaptation to different hosts and lifestyles but also signatures of common ancestry.</title>
        <authorList>
            <person name="de Wit P.J.G.M."/>
            <person name="van der Burgt A."/>
            <person name="Oekmen B."/>
            <person name="Stergiopoulos I."/>
            <person name="Abd-Elsalam K.A."/>
            <person name="Aerts A.L."/>
            <person name="Bahkali A.H."/>
            <person name="Beenen H.G."/>
            <person name="Chettri P."/>
            <person name="Cox M.P."/>
            <person name="Datema E."/>
            <person name="de Vries R.P."/>
            <person name="Dhillon B."/>
            <person name="Ganley A.R."/>
            <person name="Griffiths S.A."/>
            <person name="Guo Y."/>
            <person name="Hamelin R.C."/>
            <person name="Henrissat B."/>
            <person name="Kabir M.S."/>
            <person name="Jashni M.K."/>
            <person name="Kema G."/>
            <person name="Klaubauf S."/>
            <person name="Lapidus A."/>
            <person name="Levasseur A."/>
            <person name="Lindquist E."/>
            <person name="Mehrabi R."/>
            <person name="Ohm R.A."/>
            <person name="Owen T.J."/>
            <person name="Salamov A."/>
            <person name="Schwelm A."/>
            <person name="Schijlen E."/>
            <person name="Sun H."/>
            <person name="van den Burg H.A."/>
            <person name="van Ham R.C.H.J."/>
            <person name="Zhang S."/>
            <person name="Goodwin S.B."/>
            <person name="Grigoriev I.V."/>
            <person name="Collemare J."/>
            <person name="Bradshaw R.E."/>
        </authorList>
    </citation>
    <scope>NUCLEOTIDE SEQUENCE [LARGE SCALE GENOMIC DNA]</scope>
    <source>
        <strain evidence="3">NZE10 / CBS 128990</strain>
    </source>
</reference>
<accession>N1PU96</accession>